<dbReference type="SUPFAM" id="SSF48695">
    <property type="entry name" value="Multiheme cytochromes"/>
    <property type="match status" value="1"/>
</dbReference>
<reference evidence="9 10" key="1">
    <citation type="submission" date="2020-07" db="EMBL/GenBank/DDBJ databases">
        <title>Genomic Encyclopedia of Type Strains, Phase IV (KMG-IV): sequencing the most valuable type-strain genomes for metagenomic binning, comparative biology and taxonomic classification.</title>
        <authorList>
            <person name="Goeker M."/>
        </authorList>
    </citation>
    <scope>NUCLEOTIDE SEQUENCE [LARGE SCALE GENOMIC DNA]</scope>
    <source>
        <strain evidence="9 10">DSM 17721</strain>
    </source>
</reference>
<organism evidence="9 10">
    <name type="scientific">Desulfosalsimonas propionicica</name>
    <dbReference type="NCBI Taxonomy" id="332175"/>
    <lineage>
        <taxon>Bacteria</taxon>
        <taxon>Pseudomonadati</taxon>
        <taxon>Thermodesulfobacteriota</taxon>
        <taxon>Desulfobacteria</taxon>
        <taxon>Desulfobacterales</taxon>
        <taxon>Desulfosalsimonadaceae</taxon>
        <taxon>Desulfosalsimonas</taxon>
    </lineage>
</organism>
<feature type="domain" description="Class III cytochrome C" evidence="7">
    <location>
        <begin position="47"/>
        <end position="106"/>
    </location>
</feature>
<dbReference type="PANTHER" id="PTHR39425">
    <property type="entry name" value="LIPOPROTEIN CYTOCHROME C"/>
    <property type="match status" value="1"/>
</dbReference>
<dbReference type="Pfam" id="PF14522">
    <property type="entry name" value="Cytochrome_C7"/>
    <property type="match status" value="1"/>
</dbReference>
<dbReference type="GO" id="GO:0046872">
    <property type="term" value="F:metal ion binding"/>
    <property type="evidence" value="ECO:0007669"/>
    <property type="project" value="UniProtKB-KW"/>
</dbReference>
<keyword evidence="2" id="KW-0349">Heme</keyword>
<dbReference type="NCBIfam" id="NF041781">
    <property type="entry name" value="mnquin_red_QrcA"/>
    <property type="match status" value="1"/>
</dbReference>
<dbReference type="GO" id="GO:0009055">
    <property type="term" value="F:electron transfer activity"/>
    <property type="evidence" value="ECO:0007669"/>
    <property type="project" value="InterPro"/>
</dbReference>
<comment type="caution">
    <text evidence="9">The sequence shown here is derived from an EMBL/GenBank/DDBJ whole genome shotgun (WGS) entry which is preliminary data.</text>
</comment>
<evidence type="ECO:0000313" key="10">
    <source>
        <dbReference type="Proteomes" id="UP000525298"/>
    </source>
</evidence>
<keyword evidence="5" id="KW-0408">Iron</keyword>
<evidence type="ECO:0008006" key="11">
    <source>
        <dbReference type="Google" id="ProtNLM"/>
    </source>
</evidence>
<evidence type="ECO:0000256" key="3">
    <source>
        <dbReference type="ARBA" id="ARBA00022723"/>
    </source>
</evidence>
<dbReference type="GO" id="GO:0020037">
    <property type="term" value="F:heme binding"/>
    <property type="evidence" value="ECO:0007669"/>
    <property type="project" value="InterPro"/>
</dbReference>
<keyword evidence="6" id="KW-0472">Membrane</keyword>
<dbReference type="InterPro" id="IPR036280">
    <property type="entry name" value="Multihaem_cyt_sf"/>
</dbReference>
<evidence type="ECO:0000256" key="4">
    <source>
        <dbReference type="ARBA" id="ARBA00022982"/>
    </source>
</evidence>
<keyword evidence="1" id="KW-0813">Transport</keyword>
<sequence>MSTQSDNQTAAAGNRSSGWVVFVFFMIGLVASIISGWVAFPKLLYSTKQQPIDFNHQVHLEQMGGQCNACHFFREDGSFSGSPTLEECKSCHMYPMTGNENEQKFIDEYVNQDKEVPWLIYAEQPPCVFFSHAAHVRGADMQCATCHGDIKNSTSLREYQENRLTGYSRDIWGKSMLRLGEPDHGGRRQKMNDCAECHLKETGSKGNCFQCHK</sequence>
<evidence type="ECO:0000259" key="8">
    <source>
        <dbReference type="Pfam" id="PF14522"/>
    </source>
</evidence>
<dbReference type="Pfam" id="PF02085">
    <property type="entry name" value="Cytochrom_CIII"/>
    <property type="match status" value="1"/>
</dbReference>
<evidence type="ECO:0000256" key="5">
    <source>
        <dbReference type="ARBA" id="ARBA00023004"/>
    </source>
</evidence>
<dbReference type="Gene3D" id="3.90.10.10">
    <property type="entry name" value="Cytochrome C3"/>
    <property type="match status" value="2"/>
</dbReference>
<name>A0A7W0CA76_9BACT</name>
<dbReference type="CDD" id="cd08168">
    <property type="entry name" value="Cytochrom_C3"/>
    <property type="match status" value="1"/>
</dbReference>
<keyword evidence="3" id="KW-0479">Metal-binding</keyword>
<dbReference type="InterPro" id="IPR053547">
    <property type="entry name" value="Multiheme_cyt_c_menaq_reduct"/>
</dbReference>
<feature type="domain" description="Cytochrome c7-like" evidence="8">
    <location>
        <begin position="129"/>
        <end position="213"/>
    </location>
</feature>
<proteinExistence type="predicted"/>
<dbReference type="PANTHER" id="PTHR39425:SF1">
    <property type="entry name" value="CYTOCHROME C7-LIKE DOMAIN-CONTAINING PROTEIN"/>
    <property type="match status" value="1"/>
</dbReference>
<keyword evidence="4" id="KW-0249">Electron transport</keyword>
<accession>A0A7W0CA76</accession>
<dbReference type="AlphaFoldDB" id="A0A7W0CA76"/>
<dbReference type="EMBL" id="JACDUS010000006">
    <property type="protein sequence ID" value="MBA2881965.1"/>
    <property type="molecule type" value="Genomic_DNA"/>
</dbReference>
<evidence type="ECO:0000256" key="6">
    <source>
        <dbReference type="SAM" id="Phobius"/>
    </source>
</evidence>
<feature type="transmembrane region" description="Helical" evidence="6">
    <location>
        <begin position="20"/>
        <end position="40"/>
    </location>
</feature>
<dbReference type="Proteomes" id="UP000525298">
    <property type="component" value="Unassembled WGS sequence"/>
</dbReference>
<keyword evidence="10" id="KW-1185">Reference proteome</keyword>
<keyword evidence="6" id="KW-1133">Transmembrane helix</keyword>
<evidence type="ECO:0000313" key="9">
    <source>
        <dbReference type="EMBL" id="MBA2881965.1"/>
    </source>
</evidence>
<evidence type="ECO:0000256" key="1">
    <source>
        <dbReference type="ARBA" id="ARBA00022448"/>
    </source>
</evidence>
<evidence type="ECO:0000256" key="2">
    <source>
        <dbReference type="ARBA" id="ARBA00022617"/>
    </source>
</evidence>
<dbReference type="InterPro" id="IPR020942">
    <property type="entry name" value="Cyt_c_III_dom"/>
</dbReference>
<dbReference type="RefSeq" id="WP_181551619.1">
    <property type="nucleotide sequence ID" value="NZ_JACDUS010000006.1"/>
</dbReference>
<gene>
    <name evidence="9" type="ORF">HNR65_002299</name>
</gene>
<protein>
    <recommendedName>
        <fullName evidence="11">Cytochrome C</fullName>
    </recommendedName>
</protein>
<dbReference type="InterPro" id="IPR029467">
    <property type="entry name" value="Cyt_c7-like"/>
</dbReference>
<keyword evidence="6" id="KW-0812">Transmembrane</keyword>
<evidence type="ECO:0000259" key="7">
    <source>
        <dbReference type="Pfam" id="PF02085"/>
    </source>
</evidence>